<protein>
    <submittedName>
        <fullName evidence="1">Uncharacterized protein</fullName>
    </submittedName>
</protein>
<evidence type="ECO:0000313" key="2">
    <source>
        <dbReference type="Proteomes" id="UP000503017"/>
    </source>
</evidence>
<dbReference type="AlphaFoldDB" id="A0A6M7X2V2"/>
<organism evidence="1 2">
    <name type="scientific">Mesorhizobium loti R88b</name>
    <dbReference type="NCBI Taxonomy" id="935548"/>
    <lineage>
        <taxon>Bacteria</taxon>
        <taxon>Pseudomonadati</taxon>
        <taxon>Pseudomonadota</taxon>
        <taxon>Alphaproteobacteria</taxon>
        <taxon>Hyphomicrobiales</taxon>
        <taxon>Phyllobacteriaceae</taxon>
        <taxon>Mesorhizobium</taxon>
    </lineage>
</organism>
<name>A0A6M7X2V2_RHILI</name>
<proteinExistence type="predicted"/>
<reference evidence="1 2" key="1">
    <citation type="submission" date="2018-10" db="EMBL/GenBank/DDBJ databases">
        <authorList>
            <person name="Perry B.J."/>
            <person name="Sullivan J.T."/>
            <person name="Murphy R.J.T."/>
            <person name="Ramsay J.P."/>
            <person name="Ronson C.W."/>
        </authorList>
    </citation>
    <scope>NUCLEOTIDE SEQUENCE [LARGE SCALE GENOMIC DNA]</scope>
    <source>
        <strain evidence="1 2">R88b</strain>
    </source>
</reference>
<evidence type="ECO:0000313" key="1">
    <source>
        <dbReference type="EMBL" id="QKD05791.1"/>
    </source>
</evidence>
<dbReference type="EMBL" id="CP033367">
    <property type="protein sequence ID" value="QKD05791.1"/>
    <property type="molecule type" value="Genomic_DNA"/>
</dbReference>
<accession>A0A6M7X2V2</accession>
<sequence length="67" mass="7322">MAFVQWRVDWWPGTGSGIWPLPSPGRSSASAGAATSTEQLTALLDPLTHDCEIIETGHESWRSKNRA</sequence>
<dbReference type="Proteomes" id="UP000503017">
    <property type="component" value="Chromosome"/>
</dbReference>
<gene>
    <name evidence="1" type="ORF">EB235_33700</name>
</gene>